<proteinExistence type="predicted"/>
<evidence type="ECO:0000313" key="2">
    <source>
        <dbReference type="Proteomes" id="UP001596201"/>
    </source>
</evidence>
<protein>
    <submittedName>
        <fullName evidence="1">Imm49 family immunity protein</fullName>
    </submittedName>
</protein>
<accession>A0ABD5RCW0</accession>
<dbReference type="EMBL" id="JBHSKX010000002">
    <property type="protein sequence ID" value="MFC5367814.1"/>
    <property type="molecule type" value="Genomic_DNA"/>
</dbReference>
<dbReference type="RefSeq" id="WP_227230061.1">
    <property type="nucleotide sequence ID" value="NZ_JAJCVJ010000002.1"/>
</dbReference>
<keyword evidence="2" id="KW-1185">Reference proteome</keyword>
<reference evidence="1 2" key="1">
    <citation type="journal article" date="2019" name="Int. J. Syst. Evol. Microbiol.">
        <title>The Global Catalogue of Microorganisms (GCM) 10K type strain sequencing project: providing services to taxonomists for standard genome sequencing and annotation.</title>
        <authorList>
            <consortium name="The Broad Institute Genomics Platform"/>
            <consortium name="The Broad Institute Genome Sequencing Center for Infectious Disease"/>
            <person name="Wu L."/>
            <person name="Ma J."/>
        </authorList>
    </citation>
    <scope>NUCLEOTIDE SEQUENCE [LARGE SCALE GENOMIC DNA]</scope>
    <source>
        <strain evidence="1 2">CGMCC 1.12237</strain>
    </source>
</reference>
<dbReference type="Proteomes" id="UP001596201">
    <property type="component" value="Unassembled WGS sequence"/>
</dbReference>
<comment type="caution">
    <text evidence="1">The sequence shown here is derived from an EMBL/GenBank/DDBJ whole genome shotgun (WGS) entry which is preliminary data.</text>
</comment>
<sequence>MLGASDVENRIARHQRRFEEREQLFADDRIDDAGVPQYHARQHSVCRTLGSDHLVLREVPVARVWWKRSALHARDSVIESRKRRVAGKDPDWPTEPQLCQNGLHAATVSRREEVQSELAETAREMDSSYLLAFDSALLRTKYFRARFTAALVTDDDEWRWLRKYRSLVAELPDEKRPYFERRTKVFAGIANRNTATVEAGIADFLDLHRRGFEGGPEDPRELVNLPATSLTLLARDRGLDVSVDAPFVPDCAFAE</sequence>
<name>A0ABD5RCW0_9EURY</name>
<evidence type="ECO:0000313" key="1">
    <source>
        <dbReference type="EMBL" id="MFC5367814.1"/>
    </source>
</evidence>
<dbReference type="AlphaFoldDB" id="A0ABD5RCW0"/>
<gene>
    <name evidence="1" type="ORF">ACFPJ5_12815</name>
</gene>
<organism evidence="1 2">
    <name type="scientific">Salinirubrum litoreum</name>
    <dbReference type="NCBI Taxonomy" id="1126234"/>
    <lineage>
        <taxon>Archaea</taxon>
        <taxon>Methanobacteriati</taxon>
        <taxon>Methanobacteriota</taxon>
        <taxon>Stenosarchaea group</taxon>
        <taxon>Halobacteria</taxon>
        <taxon>Halobacteriales</taxon>
        <taxon>Haloferacaceae</taxon>
        <taxon>Salinirubrum</taxon>
    </lineage>
</organism>